<name>A0AAV7QX00_PLEWA</name>
<gene>
    <name evidence="2" type="ORF">NDU88_010823</name>
</gene>
<comment type="caution">
    <text evidence="2">The sequence shown here is derived from an EMBL/GenBank/DDBJ whole genome shotgun (WGS) entry which is preliminary data.</text>
</comment>
<sequence>MQAALAEPSAKKQKRDDDEELDNSPNGKYVRGMIFSDMLAHIRDVLGFEPKSLVDDGFYAHYRASEVDDLPFHDIISNILAKEWKAIDK</sequence>
<feature type="region of interest" description="Disordered" evidence="1">
    <location>
        <begin position="1"/>
        <end position="27"/>
    </location>
</feature>
<reference evidence="2" key="1">
    <citation type="journal article" date="2022" name="bioRxiv">
        <title>Sequencing and chromosome-scale assembly of the giantPleurodeles waltlgenome.</title>
        <authorList>
            <person name="Brown T."/>
            <person name="Elewa A."/>
            <person name="Iarovenko S."/>
            <person name="Subramanian E."/>
            <person name="Araus A.J."/>
            <person name="Petzold A."/>
            <person name="Susuki M."/>
            <person name="Suzuki K.-i.T."/>
            <person name="Hayashi T."/>
            <person name="Toyoda A."/>
            <person name="Oliveira C."/>
            <person name="Osipova E."/>
            <person name="Leigh N.D."/>
            <person name="Simon A."/>
            <person name="Yun M.H."/>
        </authorList>
    </citation>
    <scope>NUCLEOTIDE SEQUENCE</scope>
    <source>
        <strain evidence="2">20211129_DDA</strain>
        <tissue evidence="2">Liver</tissue>
    </source>
</reference>
<evidence type="ECO:0000313" key="2">
    <source>
        <dbReference type="EMBL" id="KAJ1144525.1"/>
    </source>
</evidence>
<keyword evidence="3" id="KW-1185">Reference proteome</keyword>
<protein>
    <submittedName>
        <fullName evidence="2">Uncharacterized protein</fullName>
    </submittedName>
</protein>
<dbReference type="Proteomes" id="UP001066276">
    <property type="component" value="Chromosome 6"/>
</dbReference>
<evidence type="ECO:0000256" key="1">
    <source>
        <dbReference type="SAM" id="MobiDB-lite"/>
    </source>
</evidence>
<organism evidence="2 3">
    <name type="scientific">Pleurodeles waltl</name>
    <name type="common">Iberian ribbed newt</name>
    <dbReference type="NCBI Taxonomy" id="8319"/>
    <lineage>
        <taxon>Eukaryota</taxon>
        <taxon>Metazoa</taxon>
        <taxon>Chordata</taxon>
        <taxon>Craniata</taxon>
        <taxon>Vertebrata</taxon>
        <taxon>Euteleostomi</taxon>
        <taxon>Amphibia</taxon>
        <taxon>Batrachia</taxon>
        <taxon>Caudata</taxon>
        <taxon>Salamandroidea</taxon>
        <taxon>Salamandridae</taxon>
        <taxon>Pleurodelinae</taxon>
        <taxon>Pleurodeles</taxon>
    </lineage>
</organism>
<evidence type="ECO:0000313" key="3">
    <source>
        <dbReference type="Proteomes" id="UP001066276"/>
    </source>
</evidence>
<proteinExistence type="predicted"/>
<accession>A0AAV7QX00</accession>
<dbReference type="AlphaFoldDB" id="A0AAV7QX00"/>
<dbReference type="EMBL" id="JANPWB010000010">
    <property type="protein sequence ID" value="KAJ1144525.1"/>
    <property type="molecule type" value="Genomic_DNA"/>
</dbReference>